<proteinExistence type="predicted"/>
<organism evidence="2 3">
    <name type="scientific">Martelella mediterranea</name>
    <dbReference type="NCBI Taxonomy" id="293089"/>
    <lineage>
        <taxon>Bacteria</taxon>
        <taxon>Pseudomonadati</taxon>
        <taxon>Pseudomonadota</taxon>
        <taxon>Alphaproteobacteria</taxon>
        <taxon>Hyphomicrobiales</taxon>
        <taxon>Aurantimonadaceae</taxon>
        <taxon>Martelella</taxon>
    </lineage>
</organism>
<accession>A0A4R3NW12</accession>
<dbReference type="SUPFAM" id="SSF51735">
    <property type="entry name" value="NAD(P)-binding Rossmann-fold domains"/>
    <property type="match status" value="1"/>
</dbReference>
<gene>
    <name evidence="2" type="ORF">EDC90_1002159</name>
</gene>
<keyword evidence="3" id="KW-1185">Reference proteome</keyword>
<evidence type="ECO:0000259" key="1">
    <source>
        <dbReference type="Pfam" id="PF01408"/>
    </source>
</evidence>
<dbReference type="InterPro" id="IPR000683">
    <property type="entry name" value="Gfo/Idh/MocA-like_OxRdtase_N"/>
</dbReference>
<evidence type="ECO:0000313" key="3">
    <source>
        <dbReference type="Proteomes" id="UP000295097"/>
    </source>
</evidence>
<dbReference type="InterPro" id="IPR050463">
    <property type="entry name" value="Gfo/Idh/MocA_oxidrdct_glycsds"/>
</dbReference>
<dbReference type="Gene3D" id="3.40.50.720">
    <property type="entry name" value="NAD(P)-binding Rossmann-like Domain"/>
    <property type="match status" value="1"/>
</dbReference>
<protein>
    <submittedName>
        <fullName evidence="2">Galactose 1-dehydrogenase</fullName>
    </submittedName>
</protein>
<dbReference type="PANTHER" id="PTHR43818:SF7">
    <property type="entry name" value="DEHYDROGENASE"/>
    <property type="match status" value="1"/>
</dbReference>
<dbReference type="GO" id="GO:0000166">
    <property type="term" value="F:nucleotide binding"/>
    <property type="evidence" value="ECO:0007669"/>
    <property type="project" value="InterPro"/>
</dbReference>
<dbReference type="EMBL" id="SMAR01000002">
    <property type="protein sequence ID" value="TCT44609.1"/>
    <property type="molecule type" value="Genomic_DNA"/>
</dbReference>
<evidence type="ECO:0000313" key="2">
    <source>
        <dbReference type="EMBL" id="TCT44609.1"/>
    </source>
</evidence>
<feature type="domain" description="Gfo/Idh/MocA-like oxidoreductase N-terminal" evidence="1">
    <location>
        <begin position="23"/>
        <end position="132"/>
    </location>
</feature>
<dbReference type="AlphaFoldDB" id="A0A4R3NW12"/>
<comment type="caution">
    <text evidence="2">The sequence shown here is derived from an EMBL/GenBank/DDBJ whole genome shotgun (WGS) entry which is preliminary data.</text>
</comment>
<dbReference type="PANTHER" id="PTHR43818">
    <property type="entry name" value="BCDNA.GH03377"/>
    <property type="match status" value="1"/>
</dbReference>
<name>A0A4R3NW12_9HYPH</name>
<sequence>MNVLPPEKTTADQASFEGLISAMKIAIIGFGKIAHDEHAPAIAESGTFSLVAAVSRGKGPAGLPCFQDVETLLHSGPDFDAVSICLPPQVRFDAAAAALSAGKHVLLEKPPGATLGEVAQLGRLAEANNVSLYTSWHSRHAPGVEKARIWLSGRTVQRFHLSWCEDVRIWHPDQQWIWQPGGMGVFDTGMNGLALAEAVLPQSFALKSARLDIPENRFAPIAAGLDFTCTDGTGLRADFNWSHSGADHKALIAETAEGMLILDKGGERLVINGQCLIDEPQREYAAIYNRFSHLIAAGESDIDTTPLAHVADAFMIGERKTVEAFED</sequence>
<dbReference type="Proteomes" id="UP000295097">
    <property type="component" value="Unassembled WGS sequence"/>
</dbReference>
<dbReference type="RefSeq" id="WP_245510894.1">
    <property type="nucleotide sequence ID" value="NZ_SMAR01000002.1"/>
</dbReference>
<dbReference type="InterPro" id="IPR036291">
    <property type="entry name" value="NAD(P)-bd_dom_sf"/>
</dbReference>
<dbReference type="Pfam" id="PF01408">
    <property type="entry name" value="GFO_IDH_MocA"/>
    <property type="match status" value="1"/>
</dbReference>
<reference evidence="2 3" key="1">
    <citation type="submission" date="2019-03" db="EMBL/GenBank/DDBJ databases">
        <title>Freshwater and sediment microbial communities from various areas in North America, analyzing microbe dynamics in response to fracking.</title>
        <authorList>
            <person name="Lamendella R."/>
        </authorList>
    </citation>
    <scope>NUCLEOTIDE SEQUENCE [LARGE SCALE GENOMIC DNA]</scope>
    <source>
        <strain evidence="2 3">175.2</strain>
    </source>
</reference>
<dbReference type="Gene3D" id="3.30.360.10">
    <property type="entry name" value="Dihydrodipicolinate Reductase, domain 2"/>
    <property type="match status" value="1"/>
</dbReference>